<gene>
    <name evidence="6" type="ORF">BDV29DRAFT_122708</name>
</gene>
<evidence type="ECO:0000313" key="7">
    <source>
        <dbReference type="Proteomes" id="UP000326565"/>
    </source>
</evidence>
<feature type="compositionally biased region" description="Low complexity" evidence="5">
    <location>
        <begin position="221"/>
        <end position="231"/>
    </location>
</feature>
<evidence type="ECO:0000256" key="5">
    <source>
        <dbReference type="SAM" id="MobiDB-lite"/>
    </source>
</evidence>
<dbReference type="EMBL" id="ML732209">
    <property type="protein sequence ID" value="KAB8074475.1"/>
    <property type="molecule type" value="Genomic_DNA"/>
</dbReference>
<dbReference type="CDD" id="cd01433">
    <property type="entry name" value="Ribosomal_L16_L10e"/>
    <property type="match status" value="1"/>
</dbReference>
<protein>
    <submittedName>
        <fullName evidence="6">Ribosomal protein L10e/L16</fullName>
    </submittedName>
</protein>
<dbReference type="Proteomes" id="UP000326565">
    <property type="component" value="Unassembled WGS sequence"/>
</dbReference>
<accession>A0A5N5X3A4</accession>
<dbReference type="FunFam" id="3.90.1170.10:FF:000003">
    <property type="entry name" value="54S ribosomal protein L16, mitochondrial"/>
    <property type="match status" value="1"/>
</dbReference>
<dbReference type="InterPro" id="IPR036920">
    <property type="entry name" value="Ribosomal_uL16_sf"/>
</dbReference>
<evidence type="ECO:0000256" key="1">
    <source>
        <dbReference type="ARBA" id="ARBA00008931"/>
    </source>
</evidence>
<dbReference type="Pfam" id="PF00252">
    <property type="entry name" value="Ribosomal_L16"/>
    <property type="match status" value="1"/>
</dbReference>
<dbReference type="GO" id="GO:0003735">
    <property type="term" value="F:structural constituent of ribosome"/>
    <property type="evidence" value="ECO:0007669"/>
    <property type="project" value="InterPro"/>
</dbReference>
<keyword evidence="2 4" id="KW-0689">Ribosomal protein</keyword>
<dbReference type="PRINTS" id="PR00060">
    <property type="entry name" value="RIBOSOMALL16"/>
</dbReference>
<dbReference type="Gene3D" id="3.90.1170.10">
    <property type="entry name" value="Ribosomal protein L10e/L16"/>
    <property type="match status" value="1"/>
</dbReference>
<dbReference type="GO" id="GO:0005762">
    <property type="term" value="C:mitochondrial large ribosomal subunit"/>
    <property type="evidence" value="ECO:0007669"/>
    <property type="project" value="TreeGrafter"/>
</dbReference>
<feature type="region of interest" description="Disordered" evidence="5">
    <location>
        <begin position="199"/>
        <end position="231"/>
    </location>
</feature>
<dbReference type="InterPro" id="IPR020798">
    <property type="entry name" value="Ribosomal_uL16_CS"/>
</dbReference>
<evidence type="ECO:0000313" key="6">
    <source>
        <dbReference type="EMBL" id="KAB8074475.1"/>
    </source>
</evidence>
<evidence type="ECO:0000256" key="3">
    <source>
        <dbReference type="ARBA" id="ARBA00023274"/>
    </source>
</evidence>
<comment type="similarity">
    <text evidence="1 4">Belongs to the universal ribosomal protein uL16 family.</text>
</comment>
<proteinExistence type="inferred from homology"/>
<dbReference type="InterPro" id="IPR000114">
    <property type="entry name" value="Ribosomal_uL16_bact-type"/>
</dbReference>
<dbReference type="PANTHER" id="PTHR12220:SF13">
    <property type="entry name" value="LARGE RIBOSOMAL SUBUNIT PROTEIN UL16M"/>
    <property type="match status" value="1"/>
</dbReference>
<organism evidence="6 7">
    <name type="scientific">Aspergillus leporis</name>
    <dbReference type="NCBI Taxonomy" id="41062"/>
    <lineage>
        <taxon>Eukaryota</taxon>
        <taxon>Fungi</taxon>
        <taxon>Dikarya</taxon>
        <taxon>Ascomycota</taxon>
        <taxon>Pezizomycotina</taxon>
        <taxon>Eurotiomycetes</taxon>
        <taxon>Eurotiomycetidae</taxon>
        <taxon>Eurotiales</taxon>
        <taxon>Aspergillaceae</taxon>
        <taxon>Aspergillus</taxon>
        <taxon>Aspergillus subgen. Circumdati</taxon>
    </lineage>
</organism>
<name>A0A5N5X3A4_9EURO</name>
<sequence>MASQMKMFSRPQLALFRPTCLSATFTASPLSRCFSTTSPAFDWLTPKFMERSKSPKGRPHVATGGSTRGTTVVWGDYGLRMKDHDRRLPASSLKIAEETIKRRLRGMNYTIYKRVSANIGVYTKGNEQRMGKGKGKFDYWTAKVGVSRIVFELKGDLHEKVAREAFRLAGHKLPGLWEFVKKGDPPVVGLTKLGNGVTLESLKRPRRSPALGTGNMPKPPNSTSSSPSASQ</sequence>
<dbReference type="PANTHER" id="PTHR12220">
    <property type="entry name" value="50S/60S RIBOSOMAL PROTEIN L16"/>
    <property type="match status" value="1"/>
</dbReference>
<dbReference type="PROSITE" id="PS00701">
    <property type="entry name" value="RIBOSOMAL_L16_2"/>
    <property type="match status" value="1"/>
</dbReference>
<reference evidence="6 7" key="1">
    <citation type="submission" date="2019-04" db="EMBL/GenBank/DDBJ databases">
        <title>Friends and foes A comparative genomics study of 23 Aspergillus species from section Flavi.</title>
        <authorList>
            <consortium name="DOE Joint Genome Institute"/>
            <person name="Kjaerbolling I."/>
            <person name="Vesth T."/>
            <person name="Frisvad J.C."/>
            <person name="Nybo J.L."/>
            <person name="Theobald S."/>
            <person name="Kildgaard S."/>
            <person name="Isbrandt T."/>
            <person name="Kuo A."/>
            <person name="Sato A."/>
            <person name="Lyhne E.K."/>
            <person name="Kogle M.E."/>
            <person name="Wiebenga A."/>
            <person name="Kun R.S."/>
            <person name="Lubbers R.J."/>
            <person name="Makela M.R."/>
            <person name="Barry K."/>
            <person name="Chovatia M."/>
            <person name="Clum A."/>
            <person name="Daum C."/>
            <person name="Haridas S."/>
            <person name="He G."/>
            <person name="LaButti K."/>
            <person name="Lipzen A."/>
            <person name="Mondo S."/>
            <person name="Riley R."/>
            <person name="Salamov A."/>
            <person name="Simmons B.A."/>
            <person name="Magnuson J.K."/>
            <person name="Henrissat B."/>
            <person name="Mortensen U.H."/>
            <person name="Larsen T.O."/>
            <person name="Devries R.P."/>
            <person name="Grigoriev I.V."/>
            <person name="Machida M."/>
            <person name="Baker S.E."/>
            <person name="Andersen M.R."/>
        </authorList>
    </citation>
    <scope>NUCLEOTIDE SEQUENCE [LARGE SCALE GENOMIC DNA]</scope>
    <source>
        <strain evidence="6 7">CBS 151.66</strain>
    </source>
</reference>
<dbReference type="OrthoDB" id="268521at2759"/>
<dbReference type="GO" id="GO:0019843">
    <property type="term" value="F:rRNA binding"/>
    <property type="evidence" value="ECO:0007669"/>
    <property type="project" value="InterPro"/>
</dbReference>
<keyword evidence="3 4" id="KW-0687">Ribonucleoprotein</keyword>
<dbReference type="NCBIfam" id="TIGR01164">
    <property type="entry name" value="rplP_bact"/>
    <property type="match status" value="1"/>
</dbReference>
<dbReference type="SUPFAM" id="SSF54686">
    <property type="entry name" value="Ribosomal protein L16p/L10e"/>
    <property type="match status" value="1"/>
</dbReference>
<evidence type="ECO:0000256" key="4">
    <source>
        <dbReference type="RuleBase" id="RU004413"/>
    </source>
</evidence>
<dbReference type="InterPro" id="IPR016180">
    <property type="entry name" value="Ribosomal_uL16_dom"/>
</dbReference>
<dbReference type="AlphaFoldDB" id="A0A5N5X3A4"/>
<keyword evidence="7" id="KW-1185">Reference proteome</keyword>
<dbReference type="InterPro" id="IPR047873">
    <property type="entry name" value="Ribosomal_uL16"/>
</dbReference>
<evidence type="ECO:0000256" key="2">
    <source>
        <dbReference type="ARBA" id="ARBA00022980"/>
    </source>
</evidence>
<dbReference type="GO" id="GO:0032543">
    <property type="term" value="P:mitochondrial translation"/>
    <property type="evidence" value="ECO:0007669"/>
    <property type="project" value="TreeGrafter"/>
</dbReference>